<dbReference type="EMBL" id="CP069352">
    <property type="protein sequence ID" value="QRK83024.1"/>
    <property type="molecule type" value="Genomic_DNA"/>
</dbReference>
<accession>A0ABX7GEU6</accession>
<sequence>MEADDTQAEHGTQAKISNQSAFLMIGAGITPLPGSIFVTELTPMIWQF</sequence>
<gene>
    <name evidence="1" type="ORF">JN757_21135</name>
</gene>
<organism evidence="1 2">
    <name type="scientific">Pseudomonas granadensis</name>
    <dbReference type="NCBI Taxonomy" id="1421430"/>
    <lineage>
        <taxon>Bacteria</taxon>
        <taxon>Pseudomonadati</taxon>
        <taxon>Pseudomonadota</taxon>
        <taxon>Gammaproteobacteria</taxon>
        <taxon>Pseudomonadales</taxon>
        <taxon>Pseudomonadaceae</taxon>
        <taxon>Pseudomonas</taxon>
    </lineage>
</organism>
<reference evidence="1 2" key="1">
    <citation type="submission" date="2021-02" db="EMBL/GenBank/DDBJ databases">
        <authorList>
            <person name="Cea Torrescassana E."/>
        </authorList>
    </citation>
    <scope>NUCLEOTIDE SEQUENCE [LARGE SCALE GENOMIC DNA]</scope>
    <source>
        <strain evidence="1 2">CT364</strain>
    </source>
</reference>
<keyword evidence="2" id="KW-1185">Reference proteome</keyword>
<reference evidence="1 2" key="2">
    <citation type="submission" date="2021-03" db="EMBL/GenBank/DDBJ databases">
        <title>P. granadensis CT364 genome publication.</title>
        <authorList>
            <person name="Stach J."/>
            <person name="Montero-Calasanz Md.C."/>
        </authorList>
    </citation>
    <scope>NUCLEOTIDE SEQUENCE [LARGE SCALE GENOMIC DNA]</scope>
    <source>
        <strain evidence="1 2">CT364</strain>
    </source>
</reference>
<proteinExistence type="predicted"/>
<evidence type="ECO:0000313" key="1">
    <source>
        <dbReference type="EMBL" id="QRK83024.1"/>
    </source>
</evidence>
<name>A0ABX7GEU6_9PSED</name>
<protein>
    <submittedName>
        <fullName evidence="1">Uncharacterized protein</fullName>
    </submittedName>
</protein>
<dbReference type="Proteomes" id="UP000663686">
    <property type="component" value="Chromosome"/>
</dbReference>
<evidence type="ECO:0000313" key="2">
    <source>
        <dbReference type="Proteomes" id="UP000663686"/>
    </source>
</evidence>
<dbReference type="RefSeq" id="WP_203419132.1">
    <property type="nucleotide sequence ID" value="NZ_CP069352.1"/>
</dbReference>